<dbReference type="InterPro" id="IPR023214">
    <property type="entry name" value="HAD_sf"/>
</dbReference>
<evidence type="ECO:0000313" key="1">
    <source>
        <dbReference type="EMBL" id="HJH49048.1"/>
    </source>
</evidence>
<dbReference type="Gene3D" id="3.40.50.1000">
    <property type="entry name" value="HAD superfamily/HAD-like"/>
    <property type="match status" value="1"/>
</dbReference>
<dbReference type="GO" id="GO:0016791">
    <property type="term" value="F:phosphatase activity"/>
    <property type="evidence" value="ECO:0007669"/>
    <property type="project" value="TreeGrafter"/>
</dbReference>
<comment type="caution">
    <text evidence="1">The sequence shown here is derived from an EMBL/GenBank/DDBJ whole genome shotgun (WGS) entry which is preliminary data.</text>
</comment>
<reference evidence="1" key="2">
    <citation type="submission" date="2021-09" db="EMBL/GenBank/DDBJ databases">
        <authorList>
            <person name="Gilroy R."/>
        </authorList>
    </citation>
    <scope>NUCLEOTIDE SEQUENCE</scope>
    <source>
        <strain evidence="1">USAMLcec4-12693</strain>
    </source>
</reference>
<gene>
    <name evidence="1" type="ORF">K8V39_02145</name>
</gene>
<dbReference type="SFLD" id="SFLDG01129">
    <property type="entry name" value="C1.5:_HAD__Beta-PGM__Phosphata"/>
    <property type="match status" value="1"/>
</dbReference>
<dbReference type="InterPro" id="IPR006439">
    <property type="entry name" value="HAD-SF_hydro_IA"/>
</dbReference>
<dbReference type="Pfam" id="PF00702">
    <property type="entry name" value="Hydrolase"/>
    <property type="match status" value="1"/>
</dbReference>
<organism evidence="1 2">
    <name type="scientific">Merdimonas faecis</name>
    <dbReference type="NCBI Taxonomy" id="1653435"/>
    <lineage>
        <taxon>Bacteria</taxon>
        <taxon>Bacillati</taxon>
        <taxon>Bacillota</taxon>
        <taxon>Clostridia</taxon>
        <taxon>Lachnospirales</taxon>
        <taxon>Lachnospiraceae</taxon>
        <taxon>Merdimonas</taxon>
    </lineage>
</organism>
<dbReference type="RefSeq" id="WP_070087396.1">
    <property type="nucleotide sequence ID" value="NZ_CABMJS010000001.1"/>
</dbReference>
<dbReference type="InterPro" id="IPR023198">
    <property type="entry name" value="PGP-like_dom2"/>
</dbReference>
<dbReference type="SFLD" id="SFLDS00003">
    <property type="entry name" value="Haloacid_Dehalogenase"/>
    <property type="match status" value="1"/>
</dbReference>
<dbReference type="NCBIfam" id="TIGR01509">
    <property type="entry name" value="HAD-SF-IA-v3"/>
    <property type="match status" value="1"/>
</dbReference>
<name>A0A9D2VW66_9FIRM</name>
<sequence length="217" mass="24642">MQIKAAIFDVDGTLLDSLGIWEEADEEYLSRRGITPEEGLGRILYPMTVEEASAYIREHYPVEQTIEEIGKGVLEIVREFYEQKAPLKPGAEELLRKLKAQGISMAVATTGERMLVEAAFERLGIREFFQDIYTCTETGAGKDRPKIYQLAAEALQAWPEEILVFEDALYAIRTAAKAGFVTVGVEDPYNAPDKEAIRETADYYIEELAEFPKFWEW</sequence>
<protein>
    <submittedName>
        <fullName evidence="1">HAD family phosphatase</fullName>
    </submittedName>
</protein>
<dbReference type="Gene3D" id="1.10.150.240">
    <property type="entry name" value="Putative phosphatase, domain 2"/>
    <property type="match status" value="1"/>
</dbReference>
<dbReference type="AlphaFoldDB" id="A0A9D2VW66"/>
<dbReference type="EMBL" id="DYXE01000022">
    <property type="protein sequence ID" value="HJH49048.1"/>
    <property type="molecule type" value="Genomic_DNA"/>
</dbReference>
<dbReference type="InterPro" id="IPR036412">
    <property type="entry name" value="HAD-like_sf"/>
</dbReference>
<dbReference type="SFLD" id="SFLDG01135">
    <property type="entry name" value="C1.5.6:_HAD__Beta-PGM__Phospha"/>
    <property type="match status" value="1"/>
</dbReference>
<dbReference type="CDD" id="cd07505">
    <property type="entry name" value="HAD_BPGM-like"/>
    <property type="match status" value="1"/>
</dbReference>
<dbReference type="SUPFAM" id="SSF56784">
    <property type="entry name" value="HAD-like"/>
    <property type="match status" value="1"/>
</dbReference>
<dbReference type="PANTHER" id="PTHR18901">
    <property type="entry name" value="2-DEOXYGLUCOSE-6-PHOSPHATE PHOSPHATASE 2"/>
    <property type="match status" value="1"/>
</dbReference>
<dbReference type="PRINTS" id="PR00413">
    <property type="entry name" value="HADHALOGNASE"/>
</dbReference>
<dbReference type="Proteomes" id="UP000813420">
    <property type="component" value="Unassembled WGS sequence"/>
</dbReference>
<accession>A0A9D2VW66</accession>
<dbReference type="OrthoDB" id="9797743at2"/>
<proteinExistence type="predicted"/>
<evidence type="ECO:0000313" key="2">
    <source>
        <dbReference type="Proteomes" id="UP000813420"/>
    </source>
</evidence>
<dbReference type="PANTHER" id="PTHR18901:SF38">
    <property type="entry name" value="PSEUDOURIDINE-5'-PHOSPHATASE"/>
    <property type="match status" value="1"/>
</dbReference>
<reference evidence="1" key="1">
    <citation type="journal article" date="2021" name="PeerJ">
        <title>Extensive microbial diversity within the chicken gut microbiome revealed by metagenomics and culture.</title>
        <authorList>
            <person name="Gilroy R."/>
            <person name="Ravi A."/>
            <person name="Getino M."/>
            <person name="Pursley I."/>
            <person name="Horton D.L."/>
            <person name="Alikhan N.F."/>
            <person name="Baker D."/>
            <person name="Gharbi K."/>
            <person name="Hall N."/>
            <person name="Watson M."/>
            <person name="Adriaenssens E.M."/>
            <person name="Foster-Nyarko E."/>
            <person name="Jarju S."/>
            <person name="Secka A."/>
            <person name="Antonio M."/>
            <person name="Oren A."/>
            <person name="Chaudhuri R.R."/>
            <person name="La Ragione R."/>
            <person name="Hildebrand F."/>
            <person name="Pallen M.J."/>
        </authorList>
    </citation>
    <scope>NUCLEOTIDE SEQUENCE</scope>
    <source>
        <strain evidence="1">USAMLcec4-12693</strain>
    </source>
</reference>